<comment type="subcellular location">
    <subcellularLocation>
        <location evidence="1">Nucleus</location>
    </subcellularLocation>
</comment>
<dbReference type="InterPro" id="IPR009057">
    <property type="entry name" value="Homeodomain-like_sf"/>
</dbReference>
<dbReference type="STRING" id="103827.A0A0N5CMR9"/>
<proteinExistence type="predicted"/>
<dbReference type="SMART" id="SM00674">
    <property type="entry name" value="CENPB"/>
    <property type="match status" value="1"/>
</dbReference>
<reference evidence="4 5" key="2">
    <citation type="submission" date="2018-11" db="EMBL/GenBank/DDBJ databases">
        <authorList>
            <consortium name="Pathogen Informatics"/>
        </authorList>
    </citation>
    <scope>NUCLEOTIDE SEQUENCE [LARGE SCALE GENOMIC DNA]</scope>
</reference>
<keyword evidence="2" id="KW-0238">DNA-binding</keyword>
<dbReference type="InterPro" id="IPR050863">
    <property type="entry name" value="CenT-Element_Derived"/>
</dbReference>
<dbReference type="InterPro" id="IPR006600">
    <property type="entry name" value="HTH_CenpB_DNA-bd_dom"/>
</dbReference>
<feature type="domain" description="HTH CENPB-type" evidence="3">
    <location>
        <begin position="31"/>
        <end position="102"/>
    </location>
</feature>
<evidence type="ECO:0000313" key="4">
    <source>
        <dbReference type="EMBL" id="VDM96914.1"/>
    </source>
</evidence>
<reference evidence="6" key="1">
    <citation type="submission" date="2017-02" db="UniProtKB">
        <authorList>
            <consortium name="WormBaseParasite"/>
        </authorList>
    </citation>
    <scope>IDENTIFICATION</scope>
</reference>
<evidence type="ECO:0000256" key="1">
    <source>
        <dbReference type="ARBA" id="ARBA00004123"/>
    </source>
</evidence>
<dbReference type="Pfam" id="PF03221">
    <property type="entry name" value="HTH_Tnp_Tc5"/>
    <property type="match status" value="1"/>
</dbReference>
<dbReference type="AlphaFoldDB" id="A0A0N5CMR9"/>
<dbReference type="OrthoDB" id="5875523at2759"/>
<dbReference type="PROSITE" id="PS51253">
    <property type="entry name" value="HTH_CENPB"/>
    <property type="match status" value="1"/>
</dbReference>
<dbReference type="Proteomes" id="UP000276776">
    <property type="component" value="Unassembled WGS sequence"/>
</dbReference>
<sequence>MLPHEIEEKYGITDILPHSASISRTSWSDLFAFKKRRTVYVSLNKQMWDYFCQCRKQKIWLNGRQLKEQALKIAHELGLCNFKASEGWLDSFKRRHCIDLKAMTGKPVVYETDFEEAISLGGAMILFFC</sequence>
<dbReference type="Gene3D" id="1.10.10.60">
    <property type="entry name" value="Homeodomain-like"/>
    <property type="match status" value="1"/>
</dbReference>
<dbReference type="PANTHER" id="PTHR19303">
    <property type="entry name" value="TRANSPOSON"/>
    <property type="match status" value="1"/>
</dbReference>
<dbReference type="GO" id="GO:0005634">
    <property type="term" value="C:nucleus"/>
    <property type="evidence" value="ECO:0007669"/>
    <property type="project" value="UniProtKB-SubCell"/>
</dbReference>
<protein>
    <submittedName>
        <fullName evidence="6">HTH CENPB-type domain-containing protein</fullName>
    </submittedName>
</protein>
<keyword evidence="5" id="KW-1185">Reference proteome</keyword>
<organism evidence="6">
    <name type="scientific">Thelazia callipaeda</name>
    <name type="common">Oriental eyeworm</name>
    <name type="synonym">Parasitic nematode</name>
    <dbReference type="NCBI Taxonomy" id="103827"/>
    <lineage>
        <taxon>Eukaryota</taxon>
        <taxon>Metazoa</taxon>
        <taxon>Ecdysozoa</taxon>
        <taxon>Nematoda</taxon>
        <taxon>Chromadorea</taxon>
        <taxon>Rhabditida</taxon>
        <taxon>Spirurina</taxon>
        <taxon>Spiruromorpha</taxon>
        <taxon>Thelazioidea</taxon>
        <taxon>Thelaziidae</taxon>
        <taxon>Thelazia</taxon>
    </lineage>
</organism>
<evidence type="ECO:0000256" key="2">
    <source>
        <dbReference type="ARBA" id="ARBA00023125"/>
    </source>
</evidence>
<name>A0A0N5CMR9_THECL</name>
<accession>A0A0N5CMR9</accession>
<dbReference type="PANTHER" id="PTHR19303:SF71">
    <property type="entry name" value="ZINC FINGER PHD-TYPE DOMAIN-CONTAINING PROTEIN"/>
    <property type="match status" value="1"/>
</dbReference>
<evidence type="ECO:0000313" key="5">
    <source>
        <dbReference type="Proteomes" id="UP000276776"/>
    </source>
</evidence>
<evidence type="ECO:0000313" key="6">
    <source>
        <dbReference type="WBParaSite" id="TCLT_0000145601-mRNA-1"/>
    </source>
</evidence>
<dbReference type="SUPFAM" id="SSF46689">
    <property type="entry name" value="Homeodomain-like"/>
    <property type="match status" value="1"/>
</dbReference>
<evidence type="ECO:0000259" key="3">
    <source>
        <dbReference type="PROSITE" id="PS51253"/>
    </source>
</evidence>
<dbReference type="GO" id="GO:0003677">
    <property type="term" value="F:DNA binding"/>
    <property type="evidence" value="ECO:0007669"/>
    <property type="project" value="UniProtKB-KW"/>
</dbReference>
<gene>
    <name evidence="4" type="ORF">TCLT_LOCUS1457</name>
</gene>
<dbReference type="EMBL" id="UYYF01000189">
    <property type="protein sequence ID" value="VDM96914.1"/>
    <property type="molecule type" value="Genomic_DNA"/>
</dbReference>
<dbReference type="WBParaSite" id="TCLT_0000145601-mRNA-1">
    <property type="protein sequence ID" value="TCLT_0000145601-mRNA-1"/>
    <property type="gene ID" value="TCLT_0000145601"/>
</dbReference>